<reference evidence="1 2" key="1">
    <citation type="submission" date="2015-01" db="EMBL/GenBank/DDBJ databases">
        <title>Evolution of Trichinella species and genotypes.</title>
        <authorList>
            <person name="Korhonen P.K."/>
            <person name="Edoardo P."/>
            <person name="Giuseppe L.R."/>
            <person name="Gasser R.B."/>
        </authorList>
    </citation>
    <scope>NUCLEOTIDE SEQUENCE [LARGE SCALE GENOMIC DNA]</scope>
    <source>
        <strain evidence="1">ISS37</strain>
    </source>
</reference>
<sequence>MDTEKSQRVNLTNKFHIKYLSIVIVSHTATTVYKNVASFAKQIWMHHIVHILHLCPYKRSVDDRNWESAVNVKEPEYQ</sequence>
<dbReference type="OrthoDB" id="10502020at2759"/>
<evidence type="ECO:0000313" key="2">
    <source>
        <dbReference type="Proteomes" id="UP000054630"/>
    </source>
</evidence>
<gene>
    <name evidence="1" type="ORF">T07_2035</name>
</gene>
<dbReference type="AlphaFoldDB" id="A0A0V0RVE4"/>
<organism evidence="1 2">
    <name type="scientific">Trichinella nelsoni</name>
    <dbReference type="NCBI Taxonomy" id="6336"/>
    <lineage>
        <taxon>Eukaryota</taxon>
        <taxon>Metazoa</taxon>
        <taxon>Ecdysozoa</taxon>
        <taxon>Nematoda</taxon>
        <taxon>Enoplea</taxon>
        <taxon>Dorylaimia</taxon>
        <taxon>Trichinellida</taxon>
        <taxon>Trichinellidae</taxon>
        <taxon>Trichinella</taxon>
    </lineage>
</organism>
<dbReference type="Proteomes" id="UP000054630">
    <property type="component" value="Unassembled WGS sequence"/>
</dbReference>
<accession>A0A0V0RVE4</accession>
<keyword evidence="2" id="KW-1185">Reference proteome</keyword>
<name>A0A0V0RVE4_9BILA</name>
<protein>
    <submittedName>
        <fullName evidence="1">Uncharacterized protein</fullName>
    </submittedName>
</protein>
<dbReference type="EMBL" id="JYDL01000072">
    <property type="protein sequence ID" value="KRX18456.1"/>
    <property type="molecule type" value="Genomic_DNA"/>
</dbReference>
<comment type="caution">
    <text evidence="1">The sequence shown here is derived from an EMBL/GenBank/DDBJ whole genome shotgun (WGS) entry which is preliminary data.</text>
</comment>
<proteinExistence type="predicted"/>
<evidence type="ECO:0000313" key="1">
    <source>
        <dbReference type="EMBL" id="KRX18456.1"/>
    </source>
</evidence>